<feature type="compositionally biased region" description="Polar residues" evidence="2">
    <location>
        <begin position="2126"/>
        <end position="2137"/>
    </location>
</feature>
<feature type="region of interest" description="Disordered" evidence="2">
    <location>
        <begin position="977"/>
        <end position="1063"/>
    </location>
</feature>
<feature type="compositionally biased region" description="Polar residues" evidence="2">
    <location>
        <begin position="3802"/>
        <end position="3820"/>
    </location>
</feature>
<dbReference type="Ensembl" id="ENSPCET00000006996.1">
    <property type="protein sequence ID" value="ENSPCEP00000006755.1"/>
    <property type="gene ID" value="ENSPCEG00000005430.1"/>
</dbReference>
<feature type="compositionally biased region" description="Basic and acidic residues" evidence="2">
    <location>
        <begin position="1205"/>
        <end position="1214"/>
    </location>
</feature>
<dbReference type="PANTHER" id="PTHR21465">
    <property type="entry name" value="ZINC FINGER PROTEIN 469"/>
    <property type="match status" value="1"/>
</dbReference>
<sequence>MCEIHSPKGPDPPHLVPRATIHTHVEWESNTVAFNTRYDKEPHSQREAVIRPQQAGKIDFKSLQNKPKFSSGGQWSGVKGSPQSPLGKSRVRDKNRRSGKGERGHHQLYRLNITNTRSNPTIGIAYPQQKVTPPKKLEVSRGPISGSYRFYVPSIPEREGELQQEDLSFSQCFPEPSSSLTSSNYTSHPTADTRQNHNGKGQPPAGLPHKSPGTNGQLHYLEFQANGTKSWPSPDKNFPGANYGVSAQKPCPFPESGKASTHCMGSLPFQYPFQPLLDEAKEGFQEDTSSQDYMDVSLATNQVTHGVFGFHSSSRDWQEEALRVQPQSPLPCYKGRNEHCGDLNGAISSSGAINQTPSTFQENQSVFPPSLHTTSMPKQVSKGQSSLKDNGPSQRMLTQGSSLRRNMPQNSLPQVHFQNKVYCGSPASNVSTESVPFEKSVPTTSQARPRFLQAWEGANKTFSPMDQNSAPYSNPVGSQFSFECQSSPEQRQHLPKNSRIPWQQIHLTSTVPSQNRIEVARQLTGQKFGTLEWQGDSHVQKGPPRYHSKKLLAGEGLMVQRREPARQSSSLMNTFSFESGKNAASPTCDSRSKALFFSVNQTVPPASSRNSPNPALALPPAAFVANSPCQSPLPSPVPNPTCSNTCSSLSPVSSSPVTPSFEDSQLHAALPPSPFFHHPCHPMGNNKTFHPSDMLSSGSLHYHSSDSVKPFHFPLDTAKDEHFLKCLPETQFHKLNGDMAKGCLDGFEGEPPPPPYSSHHLLANSLSTASLDQLDVLLTCKQCDQNYTNLSSFLEHRQFCGSHATFHGEMKDAPRGTDSRRQLPPGSTKHTQARPGPSLSPDAHSHLLALNKPVSFLLEEESKGEAKEDPLKASIFNGPTTNSLPLTASDLDIDDAKLDSLITEALNGLGYQSDNPEIDSSFIDVFADEELTSVKGVGSGVPHKVKDGPALENKLNHAGTEEKPGGQLKAIYHYEEDHPSGEQSKARTSGVQHVPKERLASKFTDQGDKRLEKSSIKELARSKAVHQGTADQAQPDKNSKLPRFSMKDVKKRKPRSGTWSKELIHKIVQQKNKLHRLKFGDFSRKRSGRGERAQEKEPARTSSQKRDGQERRRASSKEAIKKDGATERIRRRSSRSPLRTERVVSDDEKEGIQNRRYLPSSEHITPLPRSPLSLPDKETQKLSNKTKESQRPSKDAPGKGPIRLCCKEDAEEQKGAASRGTELARPVPEAQDSTDLPKSSQRRPFAAYPEDTLTYHTEEFVPPSDIGTDANPGNVSATYSAAGIRYLKEHGLCDDPKDHAAPVGRYNGDPVGMALAIKSYVSTDETLYNHKDLSDHYDPNLFSKAPAVGSSHIDDMYLCQDDMRASSFEQKPSDFPPFASENQQTKVSSPLSFDSSSIFGELPVAEFDTPLYDSVSTSKDNYVTFGCNSPSKTMPFEQQYPPFLQEKNWSLMEEVSPILSEDISQFHTLSVEKPLTKKFSHEGAIMANQMSLPLSDRIGDYNVAFMGNIADDELEIKRLVTELESQLQTSKLNNEASGVHQKSEQHISAQLSKATDQFSSIHVNQETGNEKGLFLPDALRNTNLLSTKVCVSQSLVNEELAGPNMDGNYENHRDAWPGPMEFNSLESNTCTPAAEDSISVDHFCSQGACNQFPEALKDSETSKESVSREMEKEPPQITPDSCMPGKLEAPIYTEHMIKSPAIVNESMFPKSLEAAELNKHNILPTPSSKQGTDSFPEPGKMDKNFDDPPELESFSSRVPNLKSEFGFQEDQVPALDHSLSSHAKNDMDSEERPSDKAESPKVLKSTLHFKDDANGSALFEETGAGKDPAVCQTPGPYGKARNEKTSLFDILSLSKETDCGTEKVLASQEAAATPLQQLQLFVARTVKNNEEELMMPCFPMLLSATPQPSNTNIQPEQDEEGLGSLEGENPACCCACDEGSVPMEGEAESTAEATGIFPEAGERRDPFNETDAYTAEQSTFANQELHKNVTELQHLVDECSETSDINIHADGAPREHHNLSPCSSTTATPFLGQVKKTDQLVKEQEQDKNKATLAFKNHRQALLSHSLFERETLGNALTETLKVSNAEHNSWSDEASPDVQLACTLKSKHIVSTNKQVGHETHPPCSVSSGPASSLNPSEDLRQDHNLLHETNIYSVSAQFPEEGSGKKKQFLDTCNYNEDSLASLPLQTSFSHHKYLQNNNNEKVEFSDFSVQLSEEEKYSAPLLNTETQSSSFIVKRLTSDSAKNLVCCPTQNPLEQGKWKETQVFPPTLQHGNNADPTPSDAIGSIHHCLAEDHLNNFGQSEKEGLASPHVLQCPDDLPVSVLGRESPQKLQMNDCTLSYVPPFDQKDIDDRLPESTCAELLCPLYKGNKTCAISDMIITSHSMPLQDIHACQPTAETKDYSTQPTNLLPVRERDIVVNLNQKKELGTCHYHGNKHQNKPETLGNSFVIQQIPTVVSTAFERTADCGPVDQEVHQVTEVPDTRPSDPSTNVDNRESNLKGDESVNCGAEGNGGASTCMLNNMEQEEERSMYKNIPNVSRNGHLKEKKQSGLQVTCDICSASFRSKPGLTRHKAVKHQLKNDRTLQPNETSKFSLNLLEKTSKMSMKVSRKSVKATAKEKVPNAQMPTSTVGHVSKKTWADPEKEPNAQMQEGVSRVLDDLSVISLEMSHELHHTEILSKETKTKSHSSETGMDESVTEEPSPRKQPNKGGKGRRNQGKDPGALNRNLEKKVSRKARRRKVKMFPNESEVNGSSDLVKNATDSPSHVASSRINSSPSNVFKDLPEPGSCRSVDEQGRPYSPQQSRAAEQSPCTVKHSDEGANCVVSPQEAVSQESLKAPVSSQNQMEVPSQGEKMQAKEKWPSGLLKQVEKRLSKIHKEQHDENDGANVKEHEREENSLEENSHGKQSGAFRHPLSPARPDLPLETCDSETANEDPTKGMLGNASDDSPCSAESKPWGKRELQQRKEPCASDTAEPDLQSLFDDDFTFSQLFPRDNQFTQRKCTRVYGKRTKKPKPVTEAKGRPAEAIDLFPIRLASDLSEASSFGITRDDPCEYETISIDDALMLNMCHSSKPKGCDAISDTSKNIALQPAYEKTHQGKEVIDLEENNMLTFLSESSPEPPELEEEPFNSKINEDQDSPEFHTIDLKTLNAKFKMQDMCFFDTCKDNPGHLDESTMSFKQKPSQQSKRSKNKLDDGKAGKHRNDMNIKTKDKQYKCKVCFQWFLTIGELDFHKLTHNPSPPPTCYMCVQRKFSSREQLRDHLKEKHAKNKAGLWACGMCLKEISDVWMYNEHLREHATQFARKGQAQKSVMGLSTCFSEDNAAVTHFLKTIMYRKPSKSAKQVDSSSKHLASKESKSLKEPPPDQEAKVTKDALESSVKIKPPFSIFNSSKGSASPSPDNFQKSESTQKAVPMHPDCKDPSRDCHHCGKQFPKPFKLQRHLVVHSLQKIYLCHKCPMCYQETKELRSHLSQDHGIAEEPEIKHTTLYACELCADVMHVIKKSFICSMCNYTFSKKEQYDRHMEKHLVGSNKTFKFRGVMRPGISSKDWNEKIKEEKHVREDVPPRKKRKITHQSSLAPHHSPVRLDHSNDQQLADEPLPLPNESFPETAGDPGATLPQNPVKTEDLVTCNQPTEGKGPPPHLTEKHGHADGQEESTMDNQSEHAVVILENPISQEDPVNEIPFFKLAKKIPELPASKVEAPQAKDNHKTLWSNGNIDETAPRETASKPSSSEAASHSLPLKDKTASPVLNRAAKDSAHPKKTTDSPGSGEAGTPGSTEEIQKPCSLREKAMPETGVCAKESNNNPSIRETGCNQNKPLSQLKAEGVAHPVKYSHLDPGKSLDKQALNRASKLHPKKRKEHKSSSHKGNSASRENIEGDGKKKKARAPGPGRSDVAGEFKRAEWTNNEASALSAGKRETHCNKLVPKPRVTGVGNHLKKMALDTYNQKKVTDRHSNGDLKRKKDILGKTFHHLIAKGTAPSLHSSLNRNRTVQGAKQADAHNYRTAESQNNLLSQLFGQKLTSFKIPLRRDTSE</sequence>
<feature type="region of interest" description="Disordered" evidence="2">
    <location>
        <begin position="3115"/>
        <end position="3139"/>
    </location>
</feature>
<feature type="region of interest" description="Disordered" evidence="2">
    <location>
        <begin position="3387"/>
        <end position="3419"/>
    </location>
</feature>
<organism evidence="4 5">
    <name type="scientific">Pelusios castaneus</name>
    <name type="common">West African mud turtle</name>
    <dbReference type="NCBI Taxonomy" id="367368"/>
    <lineage>
        <taxon>Eukaryota</taxon>
        <taxon>Metazoa</taxon>
        <taxon>Chordata</taxon>
        <taxon>Craniata</taxon>
        <taxon>Vertebrata</taxon>
        <taxon>Euteleostomi</taxon>
        <taxon>Archelosauria</taxon>
        <taxon>Testudinata</taxon>
        <taxon>Testudines</taxon>
        <taxon>Pleurodira</taxon>
        <taxon>Pelomedusidae</taxon>
        <taxon>Pelusios</taxon>
    </lineage>
</organism>
<feature type="region of interest" description="Disordered" evidence="2">
    <location>
        <begin position="810"/>
        <end position="844"/>
    </location>
</feature>
<feature type="compositionally biased region" description="Polar residues" evidence="2">
    <location>
        <begin position="981"/>
        <end position="991"/>
    </location>
</feature>
<dbReference type="Proteomes" id="UP000694393">
    <property type="component" value="Unplaced"/>
</dbReference>
<feature type="compositionally biased region" description="Basic and acidic residues" evidence="2">
    <location>
        <begin position="1783"/>
        <end position="1801"/>
    </location>
</feature>
<dbReference type="Gene3D" id="3.30.160.60">
    <property type="entry name" value="Classic Zinc Finger"/>
    <property type="match status" value="2"/>
</dbReference>
<feature type="compositionally biased region" description="Basic residues" evidence="2">
    <location>
        <begin position="3852"/>
        <end position="3866"/>
    </location>
</feature>
<feature type="region of interest" description="Disordered" evidence="2">
    <location>
        <begin position="2115"/>
        <end position="2140"/>
    </location>
</feature>
<feature type="region of interest" description="Disordered" evidence="2">
    <location>
        <begin position="161"/>
        <end position="216"/>
    </location>
</feature>
<dbReference type="SMART" id="SM00355">
    <property type="entry name" value="ZnF_C2H2"/>
    <property type="match status" value="8"/>
</dbReference>
<dbReference type="InterPro" id="IPR036236">
    <property type="entry name" value="Znf_C2H2_sf"/>
</dbReference>
<feature type="compositionally biased region" description="Basic and acidic residues" evidence="2">
    <location>
        <begin position="3549"/>
        <end position="3566"/>
    </location>
</feature>
<feature type="region of interest" description="Disordered" evidence="2">
    <location>
        <begin position="1781"/>
        <end position="1803"/>
    </location>
</feature>
<feature type="compositionally biased region" description="Polar residues" evidence="2">
    <location>
        <begin position="1724"/>
        <end position="1733"/>
    </location>
</feature>
<feature type="compositionally biased region" description="Basic residues" evidence="2">
    <location>
        <begin position="2733"/>
        <end position="2743"/>
    </location>
</feature>
<feature type="compositionally biased region" description="Polar residues" evidence="2">
    <location>
        <begin position="188"/>
        <end position="199"/>
    </location>
</feature>
<feature type="compositionally biased region" description="Basic and acidic residues" evidence="2">
    <location>
        <begin position="1656"/>
        <end position="1674"/>
    </location>
</feature>
<feature type="compositionally biased region" description="Basic residues" evidence="2">
    <location>
        <begin position="89"/>
        <end position="98"/>
    </location>
</feature>
<dbReference type="PROSITE" id="PS00028">
    <property type="entry name" value="ZINC_FINGER_C2H2_1"/>
    <property type="match status" value="6"/>
</dbReference>
<keyword evidence="5" id="KW-1185">Reference proteome</keyword>
<feature type="compositionally biased region" description="Polar residues" evidence="2">
    <location>
        <begin position="2830"/>
        <end position="2849"/>
    </location>
</feature>
<keyword evidence="1" id="KW-0863">Zinc-finger</keyword>
<dbReference type="PANTHER" id="PTHR21465:SF2">
    <property type="entry name" value="ZINC FINGER PROTEIN 469"/>
    <property type="match status" value="1"/>
</dbReference>
<dbReference type="InterPro" id="IPR039270">
    <property type="entry name" value="ZNF469"/>
</dbReference>
<feature type="compositionally biased region" description="Basic and acidic residues" evidence="2">
    <location>
        <begin position="810"/>
        <end position="821"/>
    </location>
</feature>
<feature type="compositionally biased region" description="Basic and acidic residues" evidence="2">
    <location>
        <begin position="2869"/>
        <end position="2905"/>
    </location>
</feature>
<keyword evidence="1" id="KW-0479">Metal-binding</keyword>
<feature type="compositionally biased region" description="Polar residues" evidence="2">
    <location>
        <begin position="2749"/>
        <end position="2779"/>
    </location>
</feature>
<dbReference type="GO" id="GO:0008270">
    <property type="term" value="F:zinc ion binding"/>
    <property type="evidence" value="ECO:0007669"/>
    <property type="project" value="UniProtKB-KW"/>
</dbReference>
<reference evidence="4" key="1">
    <citation type="submission" date="2025-08" db="UniProtKB">
        <authorList>
            <consortium name="Ensembl"/>
        </authorList>
    </citation>
    <scope>IDENTIFICATION</scope>
</reference>
<feature type="compositionally biased region" description="Basic and acidic residues" evidence="2">
    <location>
        <begin position="994"/>
        <end position="1021"/>
    </location>
</feature>
<feature type="region of interest" description="Disordered" evidence="2">
    <location>
        <begin position="3340"/>
        <end position="3369"/>
    </location>
</feature>
<feature type="compositionally biased region" description="Basic and acidic residues" evidence="2">
    <location>
        <begin position="3353"/>
        <end position="3369"/>
    </location>
</feature>
<feature type="compositionally biased region" description="Basic and acidic residues" evidence="2">
    <location>
        <begin position="3835"/>
        <end position="3844"/>
    </location>
</feature>
<feature type="region of interest" description="Disordered" evidence="2">
    <location>
        <begin position="2675"/>
        <end position="2978"/>
    </location>
</feature>
<feature type="region of interest" description="Disordered" evidence="2">
    <location>
        <begin position="3548"/>
        <end position="3665"/>
    </location>
</feature>
<feature type="region of interest" description="Disordered" evidence="2">
    <location>
        <begin position="3696"/>
        <end position="3903"/>
    </location>
</feature>
<feature type="compositionally biased region" description="Basic and acidic residues" evidence="2">
    <location>
        <begin position="3781"/>
        <end position="3793"/>
    </location>
</feature>
<evidence type="ECO:0000313" key="5">
    <source>
        <dbReference type="Proteomes" id="UP000694393"/>
    </source>
</evidence>
<reference evidence="4" key="2">
    <citation type="submission" date="2025-09" db="UniProtKB">
        <authorList>
            <consortium name="Ensembl"/>
        </authorList>
    </citation>
    <scope>IDENTIFICATION</scope>
</reference>
<feature type="region of interest" description="Disordered" evidence="2">
    <location>
        <begin position="52"/>
        <end position="110"/>
    </location>
</feature>
<feature type="region of interest" description="Disordered" evidence="2">
    <location>
        <begin position="1656"/>
        <end position="1684"/>
    </location>
</feature>
<feature type="domain" description="C2H2-type" evidence="3">
    <location>
        <begin position="3505"/>
        <end position="3527"/>
    </location>
</feature>
<dbReference type="InterPro" id="IPR013087">
    <property type="entry name" value="Znf_C2H2_type"/>
</dbReference>
<feature type="compositionally biased region" description="Polar residues" evidence="2">
    <location>
        <begin position="3388"/>
        <end position="3411"/>
    </location>
</feature>
<feature type="region of interest" description="Disordered" evidence="2">
    <location>
        <begin position="1075"/>
        <end position="1243"/>
    </location>
</feature>
<feature type="compositionally biased region" description="Basic and acidic residues" evidence="2">
    <location>
        <begin position="2494"/>
        <end position="2504"/>
    </location>
</feature>
<dbReference type="PROSITE" id="PS50157">
    <property type="entry name" value="ZINC_FINGER_C2H2_2"/>
    <property type="match status" value="4"/>
</dbReference>
<feature type="compositionally biased region" description="Basic and acidic residues" evidence="2">
    <location>
        <begin position="2957"/>
        <end position="2970"/>
    </location>
</feature>
<feature type="domain" description="C2H2-type" evidence="3">
    <location>
        <begin position="2555"/>
        <end position="2583"/>
    </location>
</feature>
<protein>
    <submittedName>
        <fullName evidence="4">Zinc finger protein 469</fullName>
    </submittedName>
</protein>
<name>A0A8C8RLT8_9SAUR</name>
<feature type="domain" description="C2H2-type" evidence="3">
    <location>
        <begin position="3424"/>
        <end position="3451"/>
    </location>
</feature>
<feature type="region of interest" description="Disordered" evidence="2">
    <location>
        <begin position="2479"/>
        <end position="2511"/>
    </location>
</feature>
<feature type="compositionally biased region" description="Basic and acidic residues" evidence="2">
    <location>
        <begin position="1078"/>
        <end position="1128"/>
    </location>
</feature>
<evidence type="ECO:0000256" key="2">
    <source>
        <dbReference type="SAM" id="MobiDB-lite"/>
    </source>
</evidence>
<proteinExistence type="predicted"/>
<feature type="region of interest" description="Disordered" evidence="2">
    <location>
        <begin position="2607"/>
        <end position="2655"/>
    </location>
</feature>
<feature type="compositionally biased region" description="Polar residues" evidence="2">
    <location>
        <begin position="62"/>
        <end position="73"/>
    </location>
</feature>
<feature type="compositionally biased region" description="Low complexity" evidence="2">
    <location>
        <begin position="177"/>
        <end position="187"/>
    </location>
</feature>
<feature type="compositionally biased region" description="Basic and acidic residues" evidence="2">
    <location>
        <begin position="1138"/>
        <end position="1153"/>
    </location>
</feature>
<feature type="compositionally biased region" description="Basic and acidic residues" evidence="2">
    <location>
        <begin position="2675"/>
        <end position="2689"/>
    </location>
</feature>
<feature type="compositionally biased region" description="Polar residues" evidence="2">
    <location>
        <begin position="2801"/>
        <end position="2813"/>
    </location>
</feature>
<feature type="domain" description="C2H2-type" evidence="3">
    <location>
        <begin position="3216"/>
        <end position="3243"/>
    </location>
</feature>
<feature type="compositionally biased region" description="Basic and acidic residues" evidence="2">
    <location>
        <begin position="3644"/>
        <end position="3653"/>
    </location>
</feature>
<feature type="compositionally biased region" description="Basic and acidic residues" evidence="2">
    <location>
        <begin position="3193"/>
        <end position="3207"/>
    </location>
</feature>
<feature type="compositionally biased region" description="Basic and acidic residues" evidence="2">
    <location>
        <begin position="3754"/>
        <end position="3765"/>
    </location>
</feature>
<evidence type="ECO:0000259" key="3">
    <source>
        <dbReference type="PROSITE" id="PS50157"/>
    </source>
</evidence>
<evidence type="ECO:0000313" key="4">
    <source>
        <dbReference type="Ensembl" id="ENSPCEP00000006755.1"/>
    </source>
</evidence>
<feature type="compositionally biased region" description="Polar residues" evidence="2">
    <location>
        <begin position="3341"/>
        <end position="3351"/>
    </location>
</feature>
<feature type="region of interest" description="Disordered" evidence="2">
    <location>
        <begin position="352"/>
        <end position="407"/>
    </location>
</feature>
<feature type="region of interest" description="Disordered" evidence="2">
    <location>
        <begin position="1720"/>
        <end position="1755"/>
    </location>
</feature>
<dbReference type="SUPFAM" id="SSF57667">
    <property type="entry name" value="beta-beta-alpha zinc fingers"/>
    <property type="match status" value="2"/>
</dbReference>
<keyword evidence="1" id="KW-0862">Zinc</keyword>
<feature type="compositionally biased region" description="Low complexity" evidence="2">
    <location>
        <begin position="3728"/>
        <end position="3739"/>
    </location>
</feature>
<feature type="compositionally biased region" description="Basic and acidic residues" evidence="2">
    <location>
        <begin position="1175"/>
        <end position="1197"/>
    </location>
</feature>
<evidence type="ECO:0000256" key="1">
    <source>
        <dbReference type="PROSITE-ProRule" id="PRU00042"/>
    </source>
</evidence>
<accession>A0A8C8RLT8</accession>
<feature type="region of interest" description="Disordered" evidence="2">
    <location>
        <begin position="3174"/>
        <end position="3207"/>
    </location>
</feature>